<keyword evidence="5 7" id="KW-0472">Membrane</keyword>
<evidence type="ECO:0000256" key="3">
    <source>
        <dbReference type="ARBA" id="ARBA00022692"/>
    </source>
</evidence>
<dbReference type="PANTHER" id="PTHR32309">
    <property type="entry name" value="TYROSINE-PROTEIN KINASE"/>
    <property type="match status" value="1"/>
</dbReference>
<dbReference type="PANTHER" id="PTHR32309:SF13">
    <property type="entry name" value="FERRIC ENTEROBACTIN TRANSPORT PROTEIN FEPE"/>
    <property type="match status" value="1"/>
</dbReference>
<keyword evidence="3 7" id="KW-0812">Transmembrane</keyword>
<dbReference type="AlphaFoldDB" id="A0A523S6J6"/>
<comment type="caution">
    <text evidence="9">The sequence shown here is derived from an EMBL/GenBank/DDBJ whole genome shotgun (WGS) entry which is preliminary data.</text>
</comment>
<keyword evidence="4 7" id="KW-1133">Transmembrane helix</keyword>
<reference evidence="9 10" key="1">
    <citation type="submission" date="2019-03" db="EMBL/GenBank/DDBJ databases">
        <title>Metabolic potential of uncultured bacteria and archaea associated with petroleum seepage in deep-sea sediments.</title>
        <authorList>
            <person name="Dong X."/>
            <person name="Hubert C."/>
        </authorList>
    </citation>
    <scope>NUCLEOTIDE SEQUENCE [LARGE SCALE GENOMIC DNA]</scope>
    <source>
        <strain evidence="9">E44_bin7</strain>
    </source>
</reference>
<feature type="domain" description="Polysaccharide chain length determinant N-terminal" evidence="8">
    <location>
        <begin position="5"/>
        <end position="88"/>
    </location>
</feature>
<dbReference type="Pfam" id="PF02706">
    <property type="entry name" value="Wzz"/>
    <property type="match status" value="1"/>
</dbReference>
<feature type="non-terminal residue" evidence="9">
    <location>
        <position position="364"/>
    </location>
</feature>
<evidence type="ECO:0000256" key="5">
    <source>
        <dbReference type="ARBA" id="ARBA00023136"/>
    </source>
</evidence>
<dbReference type="Proteomes" id="UP000316360">
    <property type="component" value="Unassembled WGS sequence"/>
</dbReference>
<keyword evidence="2" id="KW-1003">Cell membrane</keyword>
<feature type="transmembrane region" description="Helical" evidence="7">
    <location>
        <begin position="21"/>
        <end position="44"/>
    </location>
</feature>
<keyword evidence="6" id="KW-0175">Coiled coil</keyword>
<evidence type="ECO:0000256" key="2">
    <source>
        <dbReference type="ARBA" id="ARBA00022475"/>
    </source>
</evidence>
<accession>A0A523S6J6</accession>
<proteinExistence type="predicted"/>
<evidence type="ECO:0000313" key="10">
    <source>
        <dbReference type="Proteomes" id="UP000316360"/>
    </source>
</evidence>
<dbReference type="Gene3D" id="3.90.20.10">
    <property type="match status" value="1"/>
</dbReference>
<dbReference type="GO" id="GO:0004713">
    <property type="term" value="F:protein tyrosine kinase activity"/>
    <property type="evidence" value="ECO:0007669"/>
    <property type="project" value="TreeGrafter"/>
</dbReference>
<name>A0A523S6J6_UNCAE</name>
<evidence type="ECO:0000259" key="8">
    <source>
        <dbReference type="Pfam" id="PF02706"/>
    </source>
</evidence>
<feature type="coiled-coil region" evidence="6">
    <location>
        <begin position="134"/>
        <end position="271"/>
    </location>
</feature>
<organism evidence="9 10">
    <name type="scientific">Aerophobetes bacterium</name>
    <dbReference type="NCBI Taxonomy" id="2030807"/>
    <lineage>
        <taxon>Bacteria</taxon>
        <taxon>Candidatus Aerophobota</taxon>
    </lineage>
</organism>
<evidence type="ECO:0000256" key="7">
    <source>
        <dbReference type="SAM" id="Phobius"/>
    </source>
</evidence>
<evidence type="ECO:0000256" key="6">
    <source>
        <dbReference type="SAM" id="Coils"/>
    </source>
</evidence>
<comment type="subcellular location">
    <subcellularLocation>
        <location evidence="1">Cell membrane</location>
        <topology evidence="1">Multi-pass membrane protein</topology>
    </subcellularLocation>
</comment>
<sequence length="364" mass="42121">MEEKEVDLRDYIRVIRKRKKVILLIFFIAVIASAVVSSLLPSVYKATLAIKIGDIIDVDTLEKELIETPIITSQFLKGPQTLEKTIKDLKLPYSLGELRKKVSVEPVRETEDLVQIEAEVSNPSEAVNIVNYLANELLERHKEIKRLYENKKEILARYDEQIGDINKELDEIEESKKGISVGYDEQIKDIDKELDEIKESKKEILARYDEQIKDIDKELDEIKESKKEILARYDENIQGINSQLTSSKNEIDNLEKEMVELKIETEALSNEIEKKMEGPESLSEAEANILVGRLEDIRNRSVSCRSDIAGRQQQYDNFLGKLGETQLKKTEFEETKGQRYDNLLGELRRIEQEKTKFQETKQGR</sequence>
<dbReference type="InterPro" id="IPR050445">
    <property type="entry name" value="Bact_polysacc_biosynth/exp"/>
</dbReference>
<evidence type="ECO:0000256" key="1">
    <source>
        <dbReference type="ARBA" id="ARBA00004651"/>
    </source>
</evidence>
<gene>
    <name evidence="9" type="ORF">E3J84_00035</name>
</gene>
<evidence type="ECO:0000313" key="9">
    <source>
        <dbReference type="EMBL" id="TET13441.1"/>
    </source>
</evidence>
<dbReference type="GO" id="GO:0005886">
    <property type="term" value="C:plasma membrane"/>
    <property type="evidence" value="ECO:0007669"/>
    <property type="project" value="UniProtKB-SubCell"/>
</dbReference>
<dbReference type="EMBL" id="SOKJ01000003">
    <property type="protein sequence ID" value="TET13441.1"/>
    <property type="molecule type" value="Genomic_DNA"/>
</dbReference>
<evidence type="ECO:0000256" key="4">
    <source>
        <dbReference type="ARBA" id="ARBA00022989"/>
    </source>
</evidence>
<protein>
    <recommendedName>
        <fullName evidence="8">Polysaccharide chain length determinant N-terminal domain-containing protein</fullName>
    </recommendedName>
</protein>
<dbReference type="InterPro" id="IPR003856">
    <property type="entry name" value="LPS_length_determ_N"/>
</dbReference>